<dbReference type="EMBL" id="NWUJ01000001">
    <property type="protein sequence ID" value="PFH37685.1"/>
    <property type="molecule type" value="Genomic_DNA"/>
</dbReference>
<dbReference type="VEuPathDB" id="ToxoDB:BESB_000270"/>
<proteinExistence type="predicted"/>
<sequence>MVRVPRYPASPVQEIFLPEPVPFVQFDASTPSPSKPPAPLPAPNIAQCEGEKDRFRDIWSMYNRGIAGSQQVREAYSSMTKCFERVSVWEAIESDPALRQAQNFTMDKKDAEADQRYKQLQYGKVPSILTKYHL</sequence>
<dbReference type="RefSeq" id="XP_029221694.1">
    <property type="nucleotide sequence ID" value="XM_029358782.1"/>
</dbReference>
<gene>
    <name evidence="1" type="ORF">BESB_000270</name>
</gene>
<dbReference type="GeneID" id="40305090"/>
<keyword evidence="2" id="KW-1185">Reference proteome</keyword>
<dbReference type="OrthoDB" id="329927at2759"/>
<dbReference type="STRING" id="94643.A0A2A9MI75"/>
<protein>
    <submittedName>
        <fullName evidence="1">Uncharacterized protein</fullName>
    </submittedName>
</protein>
<comment type="caution">
    <text evidence="1">The sequence shown here is derived from an EMBL/GenBank/DDBJ whole genome shotgun (WGS) entry which is preliminary data.</text>
</comment>
<accession>A0A2A9MI75</accession>
<name>A0A2A9MI75_BESBE</name>
<dbReference type="AlphaFoldDB" id="A0A2A9MI75"/>
<dbReference type="Proteomes" id="UP000224006">
    <property type="component" value="Chromosome I"/>
</dbReference>
<dbReference type="KEGG" id="bbes:BESB_000270"/>
<evidence type="ECO:0000313" key="1">
    <source>
        <dbReference type="EMBL" id="PFH37685.1"/>
    </source>
</evidence>
<organism evidence="1 2">
    <name type="scientific">Besnoitia besnoiti</name>
    <name type="common">Apicomplexan protozoan</name>
    <dbReference type="NCBI Taxonomy" id="94643"/>
    <lineage>
        <taxon>Eukaryota</taxon>
        <taxon>Sar</taxon>
        <taxon>Alveolata</taxon>
        <taxon>Apicomplexa</taxon>
        <taxon>Conoidasida</taxon>
        <taxon>Coccidia</taxon>
        <taxon>Eucoccidiorida</taxon>
        <taxon>Eimeriorina</taxon>
        <taxon>Sarcocystidae</taxon>
        <taxon>Besnoitia</taxon>
    </lineage>
</organism>
<evidence type="ECO:0000313" key="2">
    <source>
        <dbReference type="Proteomes" id="UP000224006"/>
    </source>
</evidence>
<reference evidence="1 2" key="1">
    <citation type="submission" date="2017-09" db="EMBL/GenBank/DDBJ databases">
        <title>Genome sequencing of Besnoitia besnoiti strain Bb-Ger1.</title>
        <authorList>
            <person name="Schares G."/>
            <person name="Venepally P."/>
            <person name="Lorenzi H.A."/>
        </authorList>
    </citation>
    <scope>NUCLEOTIDE SEQUENCE [LARGE SCALE GENOMIC DNA]</scope>
    <source>
        <strain evidence="1 2">Bb-Ger1</strain>
    </source>
</reference>